<keyword evidence="6" id="KW-0436">Ligase</keyword>
<dbReference type="Pfam" id="PF04932">
    <property type="entry name" value="Wzy_C"/>
    <property type="match status" value="1"/>
</dbReference>
<dbReference type="GO" id="GO:0016874">
    <property type="term" value="F:ligase activity"/>
    <property type="evidence" value="ECO:0007669"/>
    <property type="project" value="UniProtKB-KW"/>
</dbReference>
<evidence type="ECO:0000313" key="7">
    <source>
        <dbReference type="Proteomes" id="UP000285875"/>
    </source>
</evidence>
<dbReference type="EMBL" id="CP025570">
    <property type="protein sequence ID" value="AZZ40333.1"/>
    <property type="molecule type" value="Genomic_DNA"/>
</dbReference>
<dbReference type="GO" id="GO:0016020">
    <property type="term" value="C:membrane"/>
    <property type="evidence" value="ECO:0007669"/>
    <property type="project" value="UniProtKB-SubCell"/>
</dbReference>
<comment type="subcellular location">
    <subcellularLocation>
        <location evidence="1">Membrane</location>
        <topology evidence="1">Multi-pass membrane protein</topology>
    </subcellularLocation>
</comment>
<dbReference type="InterPro" id="IPR051533">
    <property type="entry name" value="WaaL-like"/>
</dbReference>
<dbReference type="AlphaFoldDB" id="A0A3Q9UM45"/>
<gene>
    <name evidence="6" type="ORF">C0Z10_11900</name>
</gene>
<evidence type="ECO:0000256" key="3">
    <source>
        <dbReference type="ARBA" id="ARBA00022989"/>
    </source>
</evidence>
<dbReference type="InterPro" id="IPR007016">
    <property type="entry name" value="O-antigen_ligase-rel_domated"/>
</dbReference>
<keyword evidence="2" id="KW-0812">Transmembrane</keyword>
<feature type="domain" description="O-antigen ligase-related" evidence="5">
    <location>
        <begin position="236"/>
        <end position="379"/>
    </location>
</feature>
<name>A0A3Q9UM45_9ACTN</name>
<sequence length="465" mass="49549">MHVSAESVIWPGITRVLLFLLPIGVLLGPYAAIGPATLFRVVVVALMVCAVVVGRSWRHELWLIALGLLWLVVGLVSGMVGPYSPGWAELANLMVGFALAWSLARLRIIGPRTEGCVAAPRRAAQNPSAQTTLVPKLAAPKRLVPNLVALNWLALGWEAAVLISAPVAVWERLTTRHLSGFIDGQWRGRPLVYPFPGTFFVNPNYYALFLAVGVAVLCYRAVRTRGWARAGHATICLVAAALVVLTESLACVIALGCMLAGALLVVRRGIWVVLAMCVVGALAVATTMSSLAVRLADMWQQVWAGHDQGSSSFPVRMALLSFGIHLVVANPWLGVGPGGFAKAAAHADPALFHLHHKINPHNGILQVATEYGLPLAGCLLMVWAWIGVRSWRRRREDPALAGLALALVLSAPPLSIANSLYIGPNVVALWMGLLVLTAAMTDTLSRRGAGPGKGPVQSIGESQCE</sequence>
<organism evidence="6 7">
    <name type="scientific">Acidipropionibacterium jensenii</name>
    <dbReference type="NCBI Taxonomy" id="1749"/>
    <lineage>
        <taxon>Bacteria</taxon>
        <taxon>Bacillati</taxon>
        <taxon>Actinomycetota</taxon>
        <taxon>Actinomycetes</taxon>
        <taxon>Propionibacteriales</taxon>
        <taxon>Propionibacteriaceae</taxon>
        <taxon>Acidipropionibacterium</taxon>
    </lineage>
</organism>
<reference evidence="7" key="1">
    <citation type="submission" date="2017-12" db="EMBL/GenBank/DDBJ databases">
        <title>Whole genome sequencing of Acidipropionibacterium jensenii strains JS279 and JS280.</title>
        <authorList>
            <person name="Deptula P."/>
            <person name="Laine P."/>
            <person name="Smolander O.-P."/>
            <person name="Paulin L."/>
            <person name="Auvinen P."/>
            <person name="Varmanen P."/>
        </authorList>
    </citation>
    <scope>NUCLEOTIDE SEQUENCE [LARGE SCALE GENOMIC DNA]</scope>
    <source>
        <strain evidence="7">JS280</strain>
    </source>
</reference>
<keyword evidence="4" id="KW-0472">Membrane</keyword>
<evidence type="ECO:0000256" key="1">
    <source>
        <dbReference type="ARBA" id="ARBA00004141"/>
    </source>
</evidence>
<protein>
    <submittedName>
        <fullName evidence="6">O-antigen ligase domain-containing protein</fullName>
    </submittedName>
</protein>
<proteinExistence type="predicted"/>
<evidence type="ECO:0000259" key="5">
    <source>
        <dbReference type="Pfam" id="PF04932"/>
    </source>
</evidence>
<evidence type="ECO:0000256" key="4">
    <source>
        <dbReference type="ARBA" id="ARBA00023136"/>
    </source>
</evidence>
<dbReference type="PANTHER" id="PTHR37422:SF13">
    <property type="entry name" value="LIPOPOLYSACCHARIDE BIOSYNTHESIS PROTEIN PA4999-RELATED"/>
    <property type="match status" value="1"/>
</dbReference>
<accession>A0A3Q9UM45</accession>
<dbReference type="Proteomes" id="UP000285875">
    <property type="component" value="Chromosome"/>
</dbReference>
<dbReference type="KEGG" id="aji:C0Z10_11900"/>
<evidence type="ECO:0000256" key="2">
    <source>
        <dbReference type="ARBA" id="ARBA00022692"/>
    </source>
</evidence>
<evidence type="ECO:0000313" key="6">
    <source>
        <dbReference type="EMBL" id="AZZ40333.1"/>
    </source>
</evidence>
<dbReference type="PANTHER" id="PTHR37422">
    <property type="entry name" value="TEICHURONIC ACID BIOSYNTHESIS PROTEIN TUAE"/>
    <property type="match status" value="1"/>
</dbReference>
<keyword evidence="3" id="KW-1133">Transmembrane helix</keyword>